<keyword evidence="3" id="KW-1185">Reference proteome</keyword>
<evidence type="ECO:0000313" key="3">
    <source>
        <dbReference type="Proteomes" id="UP001177003"/>
    </source>
</evidence>
<sequence length="168" mass="19166">MALNDGMEKFPDSLMLKEWYEKNKELFNEVNNVENEGMKEKEHGFDADGNKGESDGSNEGGISGVEDDENGKRGRRGQKLPVYGKSPFVERIVRMSDKEEIWNISSSHVLHQGFAYHFKGNTFIHAIIIDYWTSLLNRMEELRDIGSVAIVFFDTKLLAYEILDVSIA</sequence>
<name>A0AA36EFB8_LACSI</name>
<evidence type="ECO:0000256" key="1">
    <source>
        <dbReference type="SAM" id="MobiDB-lite"/>
    </source>
</evidence>
<dbReference type="AlphaFoldDB" id="A0AA36EFB8"/>
<accession>A0AA36EFB8</accession>
<proteinExistence type="predicted"/>
<feature type="region of interest" description="Disordered" evidence="1">
    <location>
        <begin position="31"/>
        <end position="80"/>
    </location>
</feature>
<gene>
    <name evidence="2" type="ORF">LSALG_LOCUS32523</name>
</gene>
<evidence type="ECO:0000313" key="2">
    <source>
        <dbReference type="EMBL" id="CAI9293502.1"/>
    </source>
</evidence>
<feature type="compositionally biased region" description="Basic and acidic residues" evidence="1">
    <location>
        <begin position="36"/>
        <end position="54"/>
    </location>
</feature>
<dbReference type="EMBL" id="OX465083">
    <property type="protein sequence ID" value="CAI9293502.1"/>
    <property type="molecule type" value="Genomic_DNA"/>
</dbReference>
<protein>
    <submittedName>
        <fullName evidence="2">Uncharacterized protein</fullName>
    </submittedName>
</protein>
<reference evidence="2" key="1">
    <citation type="submission" date="2023-04" db="EMBL/GenBank/DDBJ databases">
        <authorList>
            <person name="Vijverberg K."/>
            <person name="Xiong W."/>
            <person name="Schranz E."/>
        </authorList>
    </citation>
    <scope>NUCLEOTIDE SEQUENCE</scope>
</reference>
<organism evidence="2 3">
    <name type="scientific">Lactuca saligna</name>
    <name type="common">Willowleaf lettuce</name>
    <dbReference type="NCBI Taxonomy" id="75948"/>
    <lineage>
        <taxon>Eukaryota</taxon>
        <taxon>Viridiplantae</taxon>
        <taxon>Streptophyta</taxon>
        <taxon>Embryophyta</taxon>
        <taxon>Tracheophyta</taxon>
        <taxon>Spermatophyta</taxon>
        <taxon>Magnoliopsida</taxon>
        <taxon>eudicotyledons</taxon>
        <taxon>Gunneridae</taxon>
        <taxon>Pentapetalae</taxon>
        <taxon>asterids</taxon>
        <taxon>campanulids</taxon>
        <taxon>Asterales</taxon>
        <taxon>Asteraceae</taxon>
        <taxon>Cichorioideae</taxon>
        <taxon>Cichorieae</taxon>
        <taxon>Lactucinae</taxon>
        <taxon>Lactuca</taxon>
    </lineage>
</organism>
<dbReference type="Proteomes" id="UP001177003">
    <property type="component" value="Chromosome 7"/>
</dbReference>